<dbReference type="GO" id="GO:0035770">
    <property type="term" value="C:ribonucleoprotein granule"/>
    <property type="evidence" value="ECO:0007669"/>
    <property type="project" value="TreeGrafter"/>
</dbReference>
<dbReference type="InterPro" id="IPR013584">
    <property type="entry name" value="RAP"/>
</dbReference>
<organism evidence="3 4">
    <name type="scientific">Chlamydomonas eustigma</name>
    <dbReference type="NCBI Taxonomy" id="1157962"/>
    <lineage>
        <taxon>Eukaryota</taxon>
        <taxon>Viridiplantae</taxon>
        <taxon>Chlorophyta</taxon>
        <taxon>core chlorophytes</taxon>
        <taxon>Chlorophyceae</taxon>
        <taxon>CS clade</taxon>
        <taxon>Chlamydomonadales</taxon>
        <taxon>Chlamydomonadaceae</taxon>
        <taxon>Chlamydomonas</taxon>
    </lineage>
</organism>
<dbReference type="InterPro" id="IPR050870">
    <property type="entry name" value="FAST_kinase"/>
</dbReference>
<evidence type="ECO:0000259" key="2">
    <source>
        <dbReference type="Pfam" id="PF08373"/>
    </source>
</evidence>
<dbReference type="EMBL" id="BEGY01000050">
    <property type="protein sequence ID" value="GAX80261.1"/>
    <property type="molecule type" value="Genomic_DNA"/>
</dbReference>
<feature type="region of interest" description="Disordered" evidence="1">
    <location>
        <begin position="207"/>
        <end position="226"/>
    </location>
</feature>
<evidence type="ECO:0000313" key="3">
    <source>
        <dbReference type="EMBL" id="GAX80261.1"/>
    </source>
</evidence>
<name>A0A250XB05_9CHLO</name>
<sequence length="1318" mass="142913">MFKSIGRTTAELKGGLNMANDKKEAAAAGLTNAIKACKDIRSLLMLLSPYSSSSGGAPGFSRASGLPTTFNHVHVSAALVVAARLSKLSKAPPAKSSNRPVVPFADNQQLPVSAGRYQKKGNGGQHDMLLDLALKPHAALSLKDKQMLYHTLFAAAAPMVQDMGPREVSNTIWSLATLLGEHEIWPAGGGTGNAAYLSHTTSTAMASSDTAQSASHNSNAMIDSKPRNMKDEALQILKAPSQRQQVTTDEDISSMFALVPAVLKRAAALSPQLNGQGLSNVMWGLPHLLAFTADDEPVLRYELMMTLMNDAISLMRNHHHNQTSSCSSGSREETKASSSSSWSQPIADDDVGLNSQTAAAVLGRYDHNSAFVVNSRKVILMNSSQQPLDSQAMSVMLHAVARVVVQQAGSKTGEQSELEFETPIFRAAACSSDSSKLADQMMSNNVLSPSPTRLRRAPDYMVEHPCDEHHYSPASSHVMTNTTSLLSSSFLAETRHVVVPNFVKTWMMSVLRDEKLHKEFSPQGVSMCLWALGTLRGATTSSACSRDVLLMDKEGEKLLQSVLNDVLLPKVNDLLLSNKLNIQALTNITWSLSRLMTCKEQQYDALFSQAASSLLAAIRNGTAAAKQAQGAVGVANTSSAGSTGSTSSAGSASSTLLGRDRGVVGAACGDRSRGTATACQVDEEVAVKGTSGLLSGQHAPAVNRQASHHLSMAEAKSLIRGVQGLLQTSAKLKHFHPGLMDASLEVIEFTVFQSRMRVQQSQHHHNKSSVIRDSSWKLKHEPLFLDSGCTISNILWAYATLNYPDYCQHPDKLGWVVRLLAEQASESASDMSVQELSNTMWALARLQSSFIDGQEVVAAAAAAGTTYCRQEEGKILPIDRDEMTAAAAALSARQEHPSNSIGGNFSSSSLQSKVRYKVRFDAHPHQVAAFVKAMESKRNQGLHIRPEAYRQASTYLVLALKSRLLQHLDLYPNGIASSVLESCWDAWDDQSATDLRSHPAAASEVQRKIYDAVRQLPAGFSSRTTLERLTCGAMLSIDVAVPLQDPAKHTTQKCYHHESGLDDPAASDMLLLKRDDPKMSKKQRLHLEWFDLYPSLVTSSYLVNKHDSQHHPHCSTAATTLPAGDISTNNCDEECLSVDAADVEDPQSISDDDFIAADTRAHRLRPASRQKESSYSSSRILGGTGGDDDADNEKKVVEHVVKQPEAGGSLITWKEVSRWLRNEGYHQGLAIEVEGPTHYLHMQKQQQGRQRLLPDGATVLRNLLLASCGWKVLQIPVVEWSQAVHAGESLGKAKGSLEMNYLVQRLRALISSNETKHD</sequence>
<evidence type="ECO:0000313" key="4">
    <source>
        <dbReference type="Proteomes" id="UP000232323"/>
    </source>
</evidence>
<dbReference type="Proteomes" id="UP000232323">
    <property type="component" value="Unassembled WGS sequence"/>
</dbReference>
<feature type="region of interest" description="Disordered" evidence="1">
    <location>
        <begin position="1161"/>
        <end position="1191"/>
    </location>
</feature>
<proteinExistence type="predicted"/>
<feature type="domain" description="RAP" evidence="2">
    <location>
        <begin position="1231"/>
        <end position="1282"/>
    </location>
</feature>
<gene>
    <name evidence="3" type="ORF">CEUSTIGMA_g7699.t1</name>
</gene>
<accession>A0A250XB05</accession>
<dbReference type="GO" id="GO:0044528">
    <property type="term" value="P:regulation of mitochondrial mRNA stability"/>
    <property type="evidence" value="ECO:0007669"/>
    <property type="project" value="TreeGrafter"/>
</dbReference>
<dbReference type="PANTHER" id="PTHR21228">
    <property type="entry name" value="FAST LEU-RICH DOMAIN-CONTAINING"/>
    <property type="match status" value="1"/>
</dbReference>
<dbReference type="GO" id="GO:0003723">
    <property type="term" value="F:RNA binding"/>
    <property type="evidence" value="ECO:0007669"/>
    <property type="project" value="TreeGrafter"/>
</dbReference>
<dbReference type="GO" id="GO:0005759">
    <property type="term" value="C:mitochondrial matrix"/>
    <property type="evidence" value="ECO:0007669"/>
    <property type="project" value="TreeGrafter"/>
</dbReference>
<feature type="region of interest" description="Disordered" evidence="1">
    <location>
        <begin position="635"/>
        <end position="655"/>
    </location>
</feature>
<reference evidence="3 4" key="1">
    <citation type="submission" date="2017-08" db="EMBL/GenBank/DDBJ databases">
        <title>Acidophilic green algal genome provides insights into adaptation to an acidic environment.</title>
        <authorList>
            <person name="Hirooka S."/>
            <person name="Hirose Y."/>
            <person name="Kanesaki Y."/>
            <person name="Higuchi S."/>
            <person name="Fujiwara T."/>
            <person name="Onuma R."/>
            <person name="Era A."/>
            <person name="Ohbayashi R."/>
            <person name="Uzuka A."/>
            <person name="Nozaki H."/>
            <person name="Yoshikawa H."/>
            <person name="Miyagishima S.Y."/>
        </authorList>
    </citation>
    <scope>NUCLEOTIDE SEQUENCE [LARGE SCALE GENOMIC DNA]</scope>
    <source>
        <strain evidence="3 4">NIES-2499</strain>
    </source>
</reference>
<feature type="region of interest" description="Disordered" evidence="1">
    <location>
        <begin position="319"/>
        <end position="349"/>
    </location>
</feature>
<comment type="caution">
    <text evidence="3">The sequence shown here is derived from an EMBL/GenBank/DDBJ whole genome shotgun (WGS) entry which is preliminary data.</text>
</comment>
<dbReference type="Pfam" id="PF08373">
    <property type="entry name" value="RAP"/>
    <property type="match status" value="1"/>
</dbReference>
<protein>
    <recommendedName>
        <fullName evidence="2">RAP domain-containing protein</fullName>
    </recommendedName>
</protein>
<keyword evidence="4" id="KW-1185">Reference proteome</keyword>
<dbReference type="GO" id="GO:0000963">
    <property type="term" value="P:mitochondrial RNA processing"/>
    <property type="evidence" value="ECO:0007669"/>
    <property type="project" value="TreeGrafter"/>
</dbReference>
<dbReference type="PANTHER" id="PTHR21228:SF40">
    <property type="entry name" value="LD45607P"/>
    <property type="match status" value="1"/>
</dbReference>
<dbReference type="OrthoDB" id="10064757at2759"/>
<evidence type="ECO:0000256" key="1">
    <source>
        <dbReference type="SAM" id="MobiDB-lite"/>
    </source>
</evidence>